<dbReference type="Proteomes" id="UP000738359">
    <property type="component" value="Unassembled WGS sequence"/>
</dbReference>
<comment type="caution">
    <text evidence="2">The sequence shown here is derived from an EMBL/GenBank/DDBJ whole genome shotgun (WGS) entry which is preliminary data.</text>
</comment>
<keyword evidence="1" id="KW-0812">Transmembrane</keyword>
<evidence type="ECO:0008006" key="4">
    <source>
        <dbReference type="Google" id="ProtNLM"/>
    </source>
</evidence>
<evidence type="ECO:0000313" key="3">
    <source>
        <dbReference type="Proteomes" id="UP000738359"/>
    </source>
</evidence>
<evidence type="ECO:0000256" key="1">
    <source>
        <dbReference type="SAM" id="Phobius"/>
    </source>
</evidence>
<proteinExistence type="predicted"/>
<name>A0A9P6LXR5_MORAP</name>
<sequence length="124" mass="14226">MPAATILQTIVYIWLMMSDKGLDSSAVYQLQVFKTWHALAALIALAGFALRKWSYRTRQVLYPFYLRSADVPLINVAVEMLLGPFVATGSPLRIKNEEAMLKKHFGAEWDAYARGRWRLIPFVY</sequence>
<dbReference type="OrthoDB" id="422086at2759"/>
<keyword evidence="3" id="KW-1185">Reference proteome</keyword>
<dbReference type="Gene3D" id="1.20.120.1630">
    <property type="match status" value="1"/>
</dbReference>
<dbReference type="EMBL" id="JAAAHY010001277">
    <property type="protein sequence ID" value="KAF9950652.1"/>
    <property type="molecule type" value="Genomic_DNA"/>
</dbReference>
<dbReference type="AlphaFoldDB" id="A0A9P6LXR5"/>
<gene>
    <name evidence="2" type="ORF">BGZ70_001271</name>
</gene>
<organism evidence="2 3">
    <name type="scientific">Mortierella alpina</name>
    <name type="common">Oleaginous fungus</name>
    <name type="synonym">Mortierella renispora</name>
    <dbReference type="NCBI Taxonomy" id="64518"/>
    <lineage>
        <taxon>Eukaryota</taxon>
        <taxon>Fungi</taxon>
        <taxon>Fungi incertae sedis</taxon>
        <taxon>Mucoromycota</taxon>
        <taxon>Mortierellomycotina</taxon>
        <taxon>Mortierellomycetes</taxon>
        <taxon>Mortierellales</taxon>
        <taxon>Mortierellaceae</taxon>
        <taxon>Mortierella</taxon>
    </lineage>
</organism>
<feature type="transmembrane region" description="Helical" evidence="1">
    <location>
        <begin position="26"/>
        <end position="50"/>
    </location>
</feature>
<reference evidence="2" key="1">
    <citation type="journal article" date="2020" name="Fungal Divers.">
        <title>Resolving the Mortierellaceae phylogeny through synthesis of multi-gene phylogenetics and phylogenomics.</title>
        <authorList>
            <person name="Vandepol N."/>
            <person name="Liber J."/>
            <person name="Desiro A."/>
            <person name="Na H."/>
            <person name="Kennedy M."/>
            <person name="Barry K."/>
            <person name="Grigoriev I.V."/>
            <person name="Miller A.N."/>
            <person name="O'Donnell K."/>
            <person name="Stajich J.E."/>
            <person name="Bonito G."/>
        </authorList>
    </citation>
    <scope>NUCLEOTIDE SEQUENCE</scope>
    <source>
        <strain evidence="2">CK1249</strain>
    </source>
</reference>
<protein>
    <recommendedName>
        <fullName evidence="4">Protein-S-isoprenylcysteine O-methyltransferase</fullName>
    </recommendedName>
</protein>
<keyword evidence="1" id="KW-1133">Transmembrane helix</keyword>
<evidence type="ECO:0000313" key="2">
    <source>
        <dbReference type="EMBL" id="KAF9950652.1"/>
    </source>
</evidence>
<accession>A0A9P6LXR5</accession>
<keyword evidence="1" id="KW-0472">Membrane</keyword>